<evidence type="ECO:0000313" key="2">
    <source>
        <dbReference type="Ensembl" id="ENSAZOP00000025127.1"/>
    </source>
</evidence>
<comment type="similarity">
    <text evidence="1">Belongs to the NDRG family.</text>
</comment>
<dbReference type="Gene3D" id="3.40.50.1820">
    <property type="entry name" value="alpha/beta hydrolase"/>
    <property type="match status" value="1"/>
</dbReference>
<dbReference type="Ensembl" id="ENSAZOT00000026959.1">
    <property type="protein sequence ID" value="ENSAZOP00000025127.1"/>
    <property type="gene ID" value="ENSAZOG00000016136.1"/>
</dbReference>
<dbReference type="InterPro" id="IPR004142">
    <property type="entry name" value="NDRG"/>
</dbReference>
<dbReference type="AlphaFoldDB" id="A0A8B9VK86"/>
<organism evidence="2 3">
    <name type="scientific">Anas zonorhyncha</name>
    <name type="common">Eastern spot-billed duck</name>
    <dbReference type="NCBI Taxonomy" id="75864"/>
    <lineage>
        <taxon>Eukaryota</taxon>
        <taxon>Metazoa</taxon>
        <taxon>Chordata</taxon>
        <taxon>Craniata</taxon>
        <taxon>Vertebrata</taxon>
        <taxon>Euteleostomi</taxon>
        <taxon>Archelosauria</taxon>
        <taxon>Archosauria</taxon>
        <taxon>Dinosauria</taxon>
        <taxon>Saurischia</taxon>
        <taxon>Theropoda</taxon>
        <taxon>Coelurosauria</taxon>
        <taxon>Aves</taxon>
        <taxon>Neognathae</taxon>
        <taxon>Galloanserae</taxon>
        <taxon>Anseriformes</taxon>
        <taxon>Anatidae</taxon>
        <taxon>Anatinae</taxon>
        <taxon>Anas</taxon>
    </lineage>
</organism>
<keyword evidence="3" id="KW-1185">Reference proteome</keyword>
<reference evidence="2" key="2">
    <citation type="submission" date="2025-09" db="UniProtKB">
        <authorList>
            <consortium name="Ensembl"/>
        </authorList>
    </citation>
    <scope>IDENTIFICATION</scope>
</reference>
<proteinExistence type="inferred from homology"/>
<reference evidence="2" key="1">
    <citation type="submission" date="2025-08" db="UniProtKB">
        <authorList>
            <consortium name="Ensembl"/>
        </authorList>
    </citation>
    <scope>IDENTIFICATION</scope>
</reference>
<dbReference type="PANTHER" id="PTHR11034">
    <property type="entry name" value="N-MYC DOWNSTREAM REGULATED"/>
    <property type="match status" value="1"/>
</dbReference>
<accession>A0A8B9VK86</accession>
<sequence>MPECWDGEHDIETPYGLLHVVIRGSPKGNRPAILTYHDVGLNHKLCFNTFFNYEDMQEITKHFVVCHVDAPGQQAGASQFPQGYQYPSMDQLAAMLPSVVQHFGFKYVIGIGVGAGAYVLAKFALIFPDLVEGLVLMNIDPNGKGWIDWAAAKLSGLTSTLPDTVLSHLFSQEELVNNTELVQSYRQQIGSVVNQFNLQLFLNMYNSRRDLDINRPGTVPNAKTLRCPVMLVVGDNAPAEEGVVSEGVGLWCLQGGAGMVALCGHARVHCSDMETATCRSTPCTQNAACTRVCLHVPAWSTFAQPAAGTVQVALLVHMCNCVCTPPSSTSTCVYVLVDTWAHTGALRDTPPSPAPHLEVGMVHPAQTLWKWKVPYVPQQVVVVSGGSELTQHPACCGMCWSQCQGSVVISMGNFCQAQGTPGCSYHPSHPQVDCNSKLDPTNTTFLKVSGWQRRSRVAPAACAVPCHPEPQHCGVSPSPCHRFVLAVGLG</sequence>
<dbReference type="Proteomes" id="UP000694549">
    <property type="component" value="Unplaced"/>
</dbReference>
<evidence type="ECO:0000313" key="3">
    <source>
        <dbReference type="Proteomes" id="UP000694549"/>
    </source>
</evidence>
<evidence type="ECO:0000256" key="1">
    <source>
        <dbReference type="ARBA" id="ARBA00005598"/>
    </source>
</evidence>
<dbReference type="Pfam" id="PF03096">
    <property type="entry name" value="Ndr"/>
    <property type="match status" value="1"/>
</dbReference>
<dbReference type="SUPFAM" id="SSF53474">
    <property type="entry name" value="alpha/beta-Hydrolases"/>
    <property type="match status" value="1"/>
</dbReference>
<name>A0A8B9VK86_9AVES</name>
<evidence type="ECO:0008006" key="4">
    <source>
        <dbReference type="Google" id="ProtNLM"/>
    </source>
</evidence>
<dbReference type="InterPro" id="IPR029058">
    <property type="entry name" value="AB_hydrolase_fold"/>
</dbReference>
<protein>
    <recommendedName>
        <fullName evidence="4">NDRG family member 4</fullName>
    </recommendedName>
</protein>